<protein>
    <recommendedName>
        <fullName evidence="1">Serine aminopeptidase S33 domain-containing protein</fullName>
    </recommendedName>
</protein>
<evidence type="ECO:0000313" key="2">
    <source>
        <dbReference type="EMBL" id="AKJ29875.1"/>
    </source>
</evidence>
<dbReference type="OrthoDB" id="5379975at2"/>
<organism evidence="2 3">
    <name type="scientific">Caldimonas brevitalea</name>
    <dbReference type="NCBI Taxonomy" id="413882"/>
    <lineage>
        <taxon>Bacteria</taxon>
        <taxon>Pseudomonadati</taxon>
        <taxon>Pseudomonadota</taxon>
        <taxon>Betaproteobacteria</taxon>
        <taxon>Burkholderiales</taxon>
        <taxon>Sphaerotilaceae</taxon>
        <taxon>Caldimonas</taxon>
    </lineage>
</organism>
<proteinExistence type="predicted"/>
<dbReference type="AlphaFoldDB" id="A0A0G3BTN0"/>
<name>A0A0G3BTN0_9BURK</name>
<accession>A0A0G3BTN0</accession>
<dbReference type="EMBL" id="CP011371">
    <property type="protein sequence ID" value="AKJ29875.1"/>
    <property type="molecule type" value="Genomic_DNA"/>
</dbReference>
<sequence>MKEETLVFGPERNLVGTFTHPAADVPARDDLMVLLSNAGVIPRIGPHRINVKLARQFASLGLPTLRFDTNGLGDSARSSSTLPVAEQFVADTRSAMDAAEARFGRRHFLMVGMCSGADIAHLTALEDVRLKGIVMFDSYVYPTRKTAWLRRWHLLRNAGVLGAVGKVLVRALRLLWPRRAGSSAAGAPRPSAAVGIFGRSSVPSRDEFAERLKRLVERQVQLHFIFSGGEPGAYNYHRQFHDTFGRYGLVDRVGYEFLRECDHVLTLPQAQDLFIRTVMQWLRNKILIESQNWSS</sequence>
<gene>
    <name evidence="2" type="ORF">AAW51_3184</name>
</gene>
<dbReference type="SUPFAM" id="SSF53474">
    <property type="entry name" value="alpha/beta-Hydrolases"/>
    <property type="match status" value="1"/>
</dbReference>
<dbReference type="STRING" id="413882.AAW51_3184"/>
<dbReference type="Gene3D" id="3.40.50.1820">
    <property type="entry name" value="alpha/beta hydrolase"/>
    <property type="match status" value="1"/>
</dbReference>
<dbReference type="RefSeq" id="WP_047195383.1">
    <property type="nucleotide sequence ID" value="NZ_CP011371.1"/>
</dbReference>
<evidence type="ECO:0000313" key="3">
    <source>
        <dbReference type="Proteomes" id="UP000035352"/>
    </source>
</evidence>
<dbReference type="Pfam" id="PF12146">
    <property type="entry name" value="Hydrolase_4"/>
    <property type="match status" value="1"/>
</dbReference>
<dbReference type="KEGG" id="pbh:AAW51_3184"/>
<dbReference type="InterPro" id="IPR022742">
    <property type="entry name" value="Hydrolase_4"/>
</dbReference>
<keyword evidence="3" id="KW-1185">Reference proteome</keyword>
<evidence type="ECO:0000259" key="1">
    <source>
        <dbReference type="Pfam" id="PF12146"/>
    </source>
</evidence>
<dbReference type="InterPro" id="IPR029058">
    <property type="entry name" value="AB_hydrolase_fold"/>
</dbReference>
<reference evidence="2 3" key="1">
    <citation type="submission" date="2015-05" db="EMBL/GenBank/DDBJ databases">
        <authorList>
            <person name="Tang B."/>
            <person name="Yu Y."/>
        </authorList>
    </citation>
    <scope>NUCLEOTIDE SEQUENCE [LARGE SCALE GENOMIC DNA]</scope>
    <source>
        <strain evidence="2 3">DSM 7029</strain>
    </source>
</reference>
<dbReference type="Proteomes" id="UP000035352">
    <property type="component" value="Chromosome"/>
</dbReference>
<feature type="domain" description="Serine aminopeptidase S33" evidence="1">
    <location>
        <begin position="52"/>
        <end position="152"/>
    </location>
</feature>